<evidence type="ECO:0000313" key="4">
    <source>
        <dbReference type="Proteomes" id="UP000283509"/>
    </source>
</evidence>
<evidence type="ECO:0000313" key="3">
    <source>
        <dbReference type="EMBL" id="ROT83535.1"/>
    </source>
</evidence>
<keyword evidence="4" id="KW-1185">Reference proteome</keyword>
<proteinExistence type="predicted"/>
<reference evidence="3 4" key="2">
    <citation type="submission" date="2019-01" db="EMBL/GenBank/DDBJ databases">
        <title>The decoding of complex shrimp genome reveals the adaptation for benthos swimmer, frequently molting mechanism and breeding impact on genome.</title>
        <authorList>
            <person name="Sun Y."/>
            <person name="Gao Y."/>
            <person name="Yu Y."/>
        </authorList>
    </citation>
    <scope>NUCLEOTIDE SEQUENCE [LARGE SCALE GENOMIC DNA]</scope>
    <source>
        <tissue evidence="3">Muscle</tissue>
    </source>
</reference>
<sequence>MVSSSEDPDSGPGTGDEAGENGRGKVDGSGQPSQPQQRSRVDRSQGEKVSTERKIKTTETRRETITTKGMHDLSSAINSLDDHFQAGLQEVRNSLASIHQERNTLTEHLRSVSEMLVEVSGEKNECQNVISDLQQEVSSIRDQLTNEQRTNAVLRKKIHEMENENESHMQSIASQLRDRQLAHRSIVKWRRKVLERGHYSVVRLLEEENSQLRAELLKCQEAAKQAFLRSANALNSEAITMFQKPTRGIVIMDYTRPVSFVDLDADPALSEEEMRAEDWPLLLPQAGGTDTRPIAAPGPTPLVSSQLTPPRTLIVSPCRPLPNQPDARVLRLLISPAWSEHVAWVHQTFDHPPQSCLCSLTYTYTCIIASSCTTLPSCFQPRSHTCPLQKAVDSLNSQCASLAARLNTIEARFDAIESRFDILAASLADLSTKLATNDTTLVSH</sequence>
<feature type="coiled-coil region" evidence="1">
    <location>
        <begin position="116"/>
        <end position="171"/>
    </location>
</feature>
<reference evidence="3 4" key="1">
    <citation type="submission" date="2018-04" db="EMBL/GenBank/DDBJ databases">
        <authorList>
            <person name="Zhang X."/>
            <person name="Yuan J."/>
            <person name="Li F."/>
            <person name="Xiang J."/>
        </authorList>
    </citation>
    <scope>NUCLEOTIDE SEQUENCE [LARGE SCALE GENOMIC DNA]</scope>
    <source>
        <tissue evidence="3">Muscle</tissue>
    </source>
</reference>
<feature type="region of interest" description="Disordered" evidence="2">
    <location>
        <begin position="1"/>
        <end position="63"/>
    </location>
</feature>
<comment type="caution">
    <text evidence="3">The sequence shown here is derived from an EMBL/GenBank/DDBJ whole genome shotgun (WGS) entry which is preliminary data.</text>
</comment>
<feature type="compositionally biased region" description="Basic and acidic residues" evidence="2">
    <location>
        <begin position="39"/>
        <end position="63"/>
    </location>
</feature>
<dbReference type="EMBL" id="QCYY01000673">
    <property type="protein sequence ID" value="ROT83535.1"/>
    <property type="molecule type" value="Genomic_DNA"/>
</dbReference>
<dbReference type="Gene3D" id="1.20.5.340">
    <property type="match status" value="1"/>
</dbReference>
<gene>
    <name evidence="3" type="ORF">C7M84_023286</name>
</gene>
<dbReference type="AlphaFoldDB" id="A0A423U4A3"/>
<name>A0A423U4A3_PENVA</name>
<protein>
    <submittedName>
        <fullName evidence="3">Uncharacterized protein</fullName>
    </submittedName>
</protein>
<accession>A0A423U4A3</accession>
<organism evidence="3 4">
    <name type="scientific">Penaeus vannamei</name>
    <name type="common">Whiteleg shrimp</name>
    <name type="synonym">Litopenaeus vannamei</name>
    <dbReference type="NCBI Taxonomy" id="6689"/>
    <lineage>
        <taxon>Eukaryota</taxon>
        <taxon>Metazoa</taxon>
        <taxon>Ecdysozoa</taxon>
        <taxon>Arthropoda</taxon>
        <taxon>Crustacea</taxon>
        <taxon>Multicrustacea</taxon>
        <taxon>Malacostraca</taxon>
        <taxon>Eumalacostraca</taxon>
        <taxon>Eucarida</taxon>
        <taxon>Decapoda</taxon>
        <taxon>Dendrobranchiata</taxon>
        <taxon>Penaeoidea</taxon>
        <taxon>Penaeidae</taxon>
        <taxon>Penaeus</taxon>
    </lineage>
</organism>
<keyword evidence="1" id="KW-0175">Coiled coil</keyword>
<dbReference type="Proteomes" id="UP000283509">
    <property type="component" value="Unassembled WGS sequence"/>
</dbReference>
<feature type="compositionally biased region" description="Low complexity" evidence="2">
    <location>
        <begin position="28"/>
        <end position="38"/>
    </location>
</feature>
<dbReference type="Gene3D" id="1.20.1270.70">
    <property type="entry name" value="Designed single chain three-helix bundle"/>
    <property type="match status" value="1"/>
</dbReference>
<evidence type="ECO:0000256" key="1">
    <source>
        <dbReference type="SAM" id="Coils"/>
    </source>
</evidence>
<evidence type="ECO:0000256" key="2">
    <source>
        <dbReference type="SAM" id="MobiDB-lite"/>
    </source>
</evidence>
<dbReference type="OrthoDB" id="6375098at2759"/>